<evidence type="ECO:0000313" key="5">
    <source>
        <dbReference type="Proteomes" id="UP000297025"/>
    </source>
</evidence>
<name>A0A4V1CWJ6_9ACTN</name>
<proteinExistence type="predicted"/>
<dbReference type="KEGG" id="ndp:E2C04_10495"/>
<dbReference type="OrthoDB" id="3237462at2"/>
<dbReference type="SUPFAM" id="SSF52540">
    <property type="entry name" value="P-loop containing nucleoside triphosphate hydrolases"/>
    <property type="match status" value="1"/>
</dbReference>
<dbReference type="Pfam" id="PF13304">
    <property type="entry name" value="AAA_21"/>
    <property type="match status" value="1"/>
</dbReference>
<dbReference type="GO" id="GO:0009432">
    <property type="term" value="P:SOS response"/>
    <property type="evidence" value="ECO:0007669"/>
    <property type="project" value="UniProtKB-KW"/>
</dbReference>
<evidence type="ECO:0000259" key="2">
    <source>
        <dbReference type="SMART" id="SM00382"/>
    </source>
</evidence>
<reference evidence="6" key="3">
    <citation type="journal article" date="2019" name="Int. J. Syst. Evol. Microbiol.">
        <title>The Global Catalogue of Microorganisms (GCM) 10K type strain sequencing project: providing services to taxonomists for standard genome sequencing and annotation.</title>
        <authorList>
            <consortium name="The Broad Institute Genomics Platform"/>
            <consortium name="The Broad Institute Genome Sequencing Center for Infectious Disease"/>
            <person name="Wu L."/>
            <person name="Ma J."/>
        </authorList>
    </citation>
    <scope>NUCLEOTIDE SEQUENCE [LARGE SCALE GENOMIC DNA]</scope>
    <source>
        <strain evidence="6">CCM 7403</strain>
    </source>
</reference>
<dbReference type="InterPro" id="IPR027417">
    <property type="entry name" value="P-loop_NTPase"/>
</dbReference>
<dbReference type="EMBL" id="BMCK01000006">
    <property type="protein sequence ID" value="GGD31412.1"/>
    <property type="molecule type" value="Genomic_DNA"/>
</dbReference>
<evidence type="ECO:0000313" key="4">
    <source>
        <dbReference type="EMBL" id="QCC77497.1"/>
    </source>
</evidence>
<dbReference type="Proteomes" id="UP000297025">
    <property type="component" value="Chromosome"/>
</dbReference>
<accession>A0A4V1CWJ6</accession>
<gene>
    <name evidence="4" type="ORF">E2C04_10495</name>
    <name evidence="3" type="ORF">GCM10007231_33720</name>
</gene>
<keyword evidence="1" id="KW-0742">SOS response</keyword>
<reference evidence="4" key="4">
    <citation type="submission" date="2019-03" db="EMBL/GenBank/DDBJ databases">
        <authorList>
            <person name="Huang Y."/>
        </authorList>
    </citation>
    <scope>NUCLEOTIDE SEQUENCE</scope>
    <source>
        <strain evidence="4">JCM 16608</strain>
    </source>
</reference>
<dbReference type="InterPro" id="IPR003959">
    <property type="entry name" value="ATPase_AAA_core"/>
</dbReference>
<dbReference type="PANTHER" id="PTHR32182:SF22">
    <property type="entry name" value="ATP-DEPENDENT ENDONUCLEASE, OLD FAMILY-RELATED"/>
    <property type="match status" value="1"/>
</dbReference>
<dbReference type="GO" id="GO:0016887">
    <property type="term" value="F:ATP hydrolysis activity"/>
    <property type="evidence" value="ECO:0007669"/>
    <property type="project" value="InterPro"/>
</dbReference>
<dbReference type="Gene3D" id="3.40.50.300">
    <property type="entry name" value="P-loop containing nucleotide triphosphate hydrolases"/>
    <property type="match status" value="2"/>
</dbReference>
<reference evidence="4 5" key="1">
    <citation type="journal article" date="2008" name="Int. J. Syst. Evol. Microbiol.">
        <title>Nocardioides daphniae sp. nov., isolated from Daphnia cucullata (Crustacea: Cladocera).</title>
        <authorList>
            <person name="Toth E.M."/>
            <person name="Keki Z."/>
            <person name="Homonnay Z.G."/>
            <person name="Borsodi A.K."/>
            <person name="Marialigeti K."/>
            <person name="Schumann P."/>
        </authorList>
    </citation>
    <scope>NUCLEOTIDE SEQUENCE [LARGE SCALE GENOMIC DNA]</scope>
    <source>
        <strain evidence="4 5">JCM 16608</strain>
    </source>
</reference>
<dbReference type="GO" id="GO:0005524">
    <property type="term" value="F:ATP binding"/>
    <property type="evidence" value="ECO:0007669"/>
    <property type="project" value="InterPro"/>
</dbReference>
<dbReference type="EMBL" id="CP038462">
    <property type="protein sequence ID" value="QCC77497.1"/>
    <property type="molecule type" value="Genomic_DNA"/>
</dbReference>
<reference evidence="3" key="2">
    <citation type="journal article" date="2014" name="Int. J. Syst. Evol. Microbiol.">
        <title>Complete genome of a new Firmicutes species belonging to the dominant human colonic microbiota ('Ruminococcus bicirculans') reveals two chromosomes and a selective capacity to utilize plant glucans.</title>
        <authorList>
            <consortium name="NISC Comparative Sequencing Program"/>
            <person name="Wegmann U."/>
            <person name="Louis P."/>
            <person name="Goesmann A."/>
            <person name="Henrissat B."/>
            <person name="Duncan S.H."/>
            <person name="Flint H.J."/>
        </authorList>
    </citation>
    <scope>NUCLEOTIDE SEQUENCE</scope>
    <source>
        <strain evidence="3">CCM 7403</strain>
    </source>
</reference>
<sequence length="419" mass="45644">MYEHNPPPTPQRLHALSLTQWRQFEDLELDLSHRVTILTGENGTGKTTLLKLIGKHFQAPSSFIASPRREADGTMSWLADPDSRSNERSVGTFTYGTESGQLISAPAFIHSAGVNHNANVPALLPGIFIASHSRVGAHHGYGAIPLTFPSTSEILERGRGAAAVLLAGDSYGGPTIQSTIKETLISAAILGYGNQAMQPDPRALDIWVNFQEVLRSLLPSTLGFKQLAIALPELMIERDEGEAFLLEASSGGITKLIEIGWLLYLQSLETPEFTVCIDEPENHLHPSLQRTLLPGLLRAFPGARFIVATHSPFVVTASPDGHVYALEYEEGSVQARSLDFRGKAASADATLRRVLGVQSTMPVWVEQRLSEALNRAATQGSTQSLLSLHRQMNELGLNDEFPATLESLKEIAEARDEED</sequence>
<evidence type="ECO:0000313" key="6">
    <source>
        <dbReference type="Proteomes" id="UP000630594"/>
    </source>
</evidence>
<dbReference type="Proteomes" id="UP000630594">
    <property type="component" value="Unassembled WGS sequence"/>
</dbReference>
<feature type="domain" description="AAA+ ATPase" evidence="2">
    <location>
        <begin position="32"/>
        <end position="329"/>
    </location>
</feature>
<dbReference type="RefSeq" id="WP_135832542.1">
    <property type="nucleotide sequence ID" value="NZ_BMCK01000006.1"/>
</dbReference>
<keyword evidence="1" id="KW-0227">DNA damage</keyword>
<organism evidence="4 5">
    <name type="scientific">Nocardioides daphniae</name>
    <dbReference type="NCBI Taxonomy" id="402297"/>
    <lineage>
        <taxon>Bacteria</taxon>
        <taxon>Bacillati</taxon>
        <taxon>Actinomycetota</taxon>
        <taxon>Actinomycetes</taxon>
        <taxon>Propionibacteriales</taxon>
        <taxon>Nocardioidaceae</taxon>
        <taxon>Nocardioides</taxon>
    </lineage>
</organism>
<dbReference type="AlphaFoldDB" id="A0A4V1CWJ6"/>
<evidence type="ECO:0000313" key="3">
    <source>
        <dbReference type="EMBL" id="GGD31412.1"/>
    </source>
</evidence>
<dbReference type="SMART" id="SM00382">
    <property type="entry name" value="AAA"/>
    <property type="match status" value="1"/>
</dbReference>
<evidence type="ECO:0000256" key="1">
    <source>
        <dbReference type="ARBA" id="ARBA00023236"/>
    </source>
</evidence>
<dbReference type="InterPro" id="IPR038729">
    <property type="entry name" value="Rad50/SbcC_AAA"/>
</dbReference>
<dbReference type="PANTHER" id="PTHR32182">
    <property type="entry name" value="DNA REPLICATION AND REPAIR PROTEIN RECF"/>
    <property type="match status" value="1"/>
</dbReference>
<keyword evidence="6" id="KW-1185">Reference proteome</keyword>
<dbReference type="Pfam" id="PF13476">
    <property type="entry name" value="AAA_23"/>
    <property type="match status" value="1"/>
</dbReference>
<dbReference type="InterPro" id="IPR003593">
    <property type="entry name" value="AAA+_ATPase"/>
</dbReference>
<dbReference type="GO" id="GO:0000731">
    <property type="term" value="P:DNA synthesis involved in DNA repair"/>
    <property type="evidence" value="ECO:0007669"/>
    <property type="project" value="TreeGrafter"/>
</dbReference>
<dbReference type="GO" id="GO:0006302">
    <property type="term" value="P:double-strand break repair"/>
    <property type="evidence" value="ECO:0007669"/>
    <property type="project" value="InterPro"/>
</dbReference>
<protein>
    <recommendedName>
        <fullName evidence="2">AAA+ ATPase domain-containing protein</fullName>
    </recommendedName>
</protein>
<reference evidence="3" key="5">
    <citation type="submission" date="2024-05" db="EMBL/GenBank/DDBJ databases">
        <authorList>
            <person name="Sun Q."/>
            <person name="Sedlacek I."/>
        </authorList>
    </citation>
    <scope>NUCLEOTIDE SEQUENCE</scope>
    <source>
        <strain evidence="3">CCM 7403</strain>
    </source>
</reference>